<keyword evidence="1" id="KW-0472">Membrane</keyword>
<evidence type="ECO:0000313" key="2">
    <source>
        <dbReference type="EMBL" id="TWU40209.1"/>
    </source>
</evidence>
<name>A0A5C6DZ90_9BACT</name>
<dbReference type="EMBL" id="SJPY01000005">
    <property type="protein sequence ID" value="TWU40209.1"/>
    <property type="molecule type" value="Genomic_DNA"/>
</dbReference>
<comment type="caution">
    <text evidence="2">The sequence shown here is derived from an EMBL/GenBank/DDBJ whole genome shotgun (WGS) entry which is preliminary data.</text>
</comment>
<proteinExistence type="predicted"/>
<keyword evidence="1" id="KW-1133">Transmembrane helix</keyword>
<dbReference type="Proteomes" id="UP000315471">
    <property type="component" value="Unassembled WGS sequence"/>
</dbReference>
<feature type="transmembrane region" description="Helical" evidence="1">
    <location>
        <begin position="88"/>
        <end position="106"/>
    </location>
</feature>
<keyword evidence="1" id="KW-0812">Transmembrane</keyword>
<organism evidence="2 3">
    <name type="scientific">Novipirellula aureliae</name>
    <dbReference type="NCBI Taxonomy" id="2527966"/>
    <lineage>
        <taxon>Bacteria</taxon>
        <taxon>Pseudomonadati</taxon>
        <taxon>Planctomycetota</taxon>
        <taxon>Planctomycetia</taxon>
        <taxon>Pirellulales</taxon>
        <taxon>Pirellulaceae</taxon>
        <taxon>Novipirellula</taxon>
    </lineage>
</organism>
<evidence type="ECO:0000313" key="3">
    <source>
        <dbReference type="Proteomes" id="UP000315471"/>
    </source>
</evidence>
<gene>
    <name evidence="2" type="ORF">Q31b_35540</name>
</gene>
<dbReference type="RefSeq" id="WP_231617632.1">
    <property type="nucleotide sequence ID" value="NZ_SJPY01000005.1"/>
</dbReference>
<feature type="transmembrane region" description="Helical" evidence="1">
    <location>
        <begin position="54"/>
        <end position="72"/>
    </location>
</feature>
<reference evidence="2 3" key="1">
    <citation type="submission" date="2019-02" db="EMBL/GenBank/DDBJ databases">
        <title>Deep-cultivation of Planctomycetes and their phenomic and genomic characterization uncovers novel biology.</title>
        <authorList>
            <person name="Wiegand S."/>
            <person name="Jogler M."/>
            <person name="Boedeker C."/>
            <person name="Pinto D."/>
            <person name="Vollmers J."/>
            <person name="Rivas-Marin E."/>
            <person name="Kohn T."/>
            <person name="Peeters S.H."/>
            <person name="Heuer A."/>
            <person name="Rast P."/>
            <person name="Oberbeckmann S."/>
            <person name="Bunk B."/>
            <person name="Jeske O."/>
            <person name="Meyerdierks A."/>
            <person name="Storesund J.E."/>
            <person name="Kallscheuer N."/>
            <person name="Luecker S."/>
            <person name="Lage O.M."/>
            <person name="Pohl T."/>
            <person name="Merkel B.J."/>
            <person name="Hornburger P."/>
            <person name="Mueller R.-W."/>
            <person name="Bruemmer F."/>
            <person name="Labrenz M."/>
            <person name="Spormann A.M."/>
            <person name="Op Den Camp H."/>
            <person name="Overmann J."/>
            <person name="Amann R."/>
            <person name="Jetten M.S.M."/>
            <person name="Mascher T."/>
            <person name="Medema M.H."/>
            <person name="Devos D.P."/>
            <person name="Kaster A.-K."/>
            <person name="Ovreas L."/>
            <person name="Rohde M."/>
            <person name="Galperin M.Y."/>
            <person name="Jogler C."/>
        </authorList>
    </citation>
    <scope>NUCLEOTIDE SEQUENCE [LARGE SCALE GENOMIC DNA]</scope>
    <source>
        <strain evidence="2 3">Q31b</strain>
    </source>
</reference>
<feature type="transmembrane region" description="Helical" evidence="1">
    <location>
        <begin position="112"/>
        <end position="131"/>
    </location>
</feature>
<protein>
    <submittedName>
        <fullName evidence="2">Uncharacterized protein</fullName>
    </submittedName>
</protein>
<keyword evidence="3" id="KW-1185">Reference proteome</keyword>
<sequence>MTSNPYAPPTTVNSKDQTHVAASRLRRGPALYIAGFGLVGGFGSVPFLALQNPIGFAVVLLGCILGGLVYRFRSRNWPHDPTIPHRQLLFSAFAVLLPPGVLFLFAGPYGQGPAIVMIGLIVGVSVAFGIFTSGTRRLNALPIESDPSELS</sequence>
<accession>A0A5C6DZ90</accession>
<evidence type="ECO:0000256" key="1">
    <source>
        <dbReference type="SAM" id="Phobius"/>
    </source>
</evidence>
<feature type="transmembrane region" description="Helical" evidence="1">
    <location>
        <begin position="30"/>
        <end position="48"/>
    </location>
</feature>
<dbReference type="AlphaFoldDB" id="A0A5C6DZ90"/>